<name>A0A9D7SY64_9BACT</name>
<feature type="compositionally biased region" description="Basic and acidic residues" evidence="1">
    <location>
        <begin position="111"/>
        <end position="125"/>
    </location>
</feature>
<dbReference type="EMBL" id="JADKGY010000029">
    <property type="protein sequence ID" value="MBK9984391.1"/>
    <property type="molecule type" value="Genomic_DNA"/>
</dbReference>
<dbReference type="InterPro" id="IPR025698">
    <property type="entry name" value="2TM_dom"/>
</dbReference>
<feature type="transmembrane region" description="Helical" evidence="2">
    <location>
        <begin position="59"/>
        <end position="76"/>
    </location>
</feature>
<feature type="domain" description="2TM" evidence="3">
    <location>
        <begin position="16"/>
        <end position="92"/>
    </location>
</feature>
<dbReference type="Pfam" id="PF13239">
    <property type="entry name" value="2TM"/>
    <property type="match status" value="1"/>
</dbReference>
<keyword evidence="2" id="KW-1133">Transmembrane helix</keyword>
<gene>
    <name evidence="4" type="ORF">IPP15_18825</name>
</gene>
<feature type="region of interest" description="Disordered" evidence="1">
    <location>
        <begin position="94"/>
        <end position="127"/>
    </location>
</feature>
<evidence type="ECO:0000313" key="4">
    <source>
        <dbReference type="EMBL" id="MBK9984391.1"/>
    </source>
</evidence>
<reference evidence="4 5" key="1">
    <citation type="submission" date="2020-10" db="EMBL/GenBank/DDBJ databases">
        <title>Connecting structure to function with the recovery of over 1000 high-quality activated sludge metagenome-assembled genomes encoding full-length rRNA genes using long-read sequencing.</title>
        <authorList>
            <person name="Singleton C.M."/>
            <person name="Petriglieri F."/>
            <person name="Kristensen J.M."/>
            <person name="Kirkegaard R.H."/>
            <person name="Michaelsen T.Y."/>
            <person name="Andersen M.H."/>
            <person name="Karst S.M."/>
            <person name="Dueholm M.S."/>
            <person name="Nielsen P.H."/>
            <person name="Albertsen M."/>
        </authorList>
    </citation>
    <scope>NUCLEOTIDE SEQUENCE [LARGE SCALE GENOMIC DNA]</scope>
    <source>
        <strain evidence="4">Ribe_18-Q3-R11-54_MAXAC.273</strain>
    </source>
</reference>
<evidence type="ECO:0000256" key="2">
    <source>
        <dbReference type="SAM" id="Phobius"/>
    </source>
</evidence>
<dbReference type="Proteomes" id="UP000808337">
    <property type="component" value="Unassembled WGS sequence"/>
</dbReference>
<evidence type="ECO:0000256" key="1">
    <source>
        <dbReference type="SAM" id="MobiDB-lite"/>
    </source>
</evidence>
<keyword evidence="2" id="KW-0812">Transmembrane</keyword>
<protein>
    <submittedName>
        <fullName evidence="4">2TM domain-containing protein</fullName>
    </submittedName>
</protein>
<accession>A0A9D7SY64</accession>
<organism evidence="4 5">
    <name type="scientific">Candidatus Opimibacter skivensis</name>
    <dbReference type="NCBI Taxonomy" id="2982028"/>
    <lineage>
        <taxon>Bacteria</taxon>
        <taxon>Pseudomonadati</taxon>
        <taxon>Bacteroidota</taxon>
        <taxon>Saprospiria</taxon>
        <taxon>Saprospirales</taxon>
        <taxon>Saprospiraceae</taxon>
        <taxon>Candidatus Opimibacter</taxon>
    </lineage>
</organism>
<keyword evidence="2" id="KW-0472">Membrane</keyword>
<proteinExistence type="predicted"/>
<sequence length="142" mass="16853">MNENSPIQEKDLATREAQKRVDKIKKFYKSLTSWAGTSFFLIALDLFMSHGITWSKFPVFFWGIAVAMQFFDILRLQRMDKNWEDRMLKKQLDRQALPNSNPSETEDYSDDLLRRGDQPEKEKADLSSFRKLKKPWKDEDLV</sequence>
<dbReference type="AlphaFoldDB" id="A0A9D7SY64"/>
<comment type="caution">
    <text evidence="4">The sequence shown here is derived from an EMBL/GenBank/DDBJ whole genome shotgun (WGS) entry which is preliminary data.</text>
</comment>
<evidence type="ECO:0000313" key="5">
    <source>
        <dbReference type="Proteomes" id="UP000808337"/>
    </source>
</evidence>
<feature type="transmembrane region" description="Helical" evidence="2">
    <location>
        <begin position="27"/>
        <end position="47"/>
    </location>
</feature>
<evidence type="ECO:0000259" key="3">
    <source>
        <dbReference type="Pfam" id="PF13239"/>
    </source>
</evidence>